<dbReference type="GO" id="GO:0008233">
    <property type="term" value="F:peptidase activity"/>
    <property type="evidence" value="ECO:0007669"/>
    <property type="project" value="UniProtKB-KW"/>
</dbReference>
<reference evidence="3 4" key="1">
    <citation type="submission" date="2018-07" db="EMBL/GenBank/DDBJ databases">
        <title>Genome sequence of Azospirillum sp. ATCC 49961.</title>
        <authorList>
            <person name="Sant'Anna F.H."/>
            <person name="Baldani J.I."/>
            <person name="Zilli J.E."/>
            <person name="Reis V.M."/>
            <person name="Hartmann A."/>
            <person name="Cruz L."/>
            <person name="de Souza E.M."/>
            <person name="de Oliveira Pedrosa F."/>
            <person name="Passaglia L.M.P."/>
        </authorList>
    </citation>
    <scope>NUCLEOTIDE SEQUENCE [LARGE SCALE GENOMIC DNA]</scope>
    <source>
        <strain evidence="3 4">ATCC 49961</strain>
    </source>
</reference>
<evidence type="ECO:0000256" key="1">
    <source>
        <dbReference type="SAM" id="SignalP"/>
    </source>
</evidence>
<accession>A0A9W7NL63</accession>
<feature type="chain" id="PRO_5040951040" evidence="1">
    <location>
        <begin position="22"/>
        <end position="156"/>
    </location>
</feature>
<organism evidence="3 4">
    <name type="scientific">Roseomonas genomospecies 6</name>
    <dbReference type="NCBI Taxonomy" id="214106"/>
    <lineage>
        <taxon>Bacteria</taxon>
        <taxon>Pseudomonadati</taxon>
        <taxon>Pseudomonadota</taxon>
        <taxon>Alphaproteobacteria</taxon>
        <taxon>Acetobacterales</taxon>
        <taxon>Roseomonadaceae</taxon>
        <taxon>Roseomonas</taxon>
    </lineage>
</organism>
<dbReference type="EMBL" id="QOKW01000005">
    <property type="protein sequence ID" value="KAA0681870.1"/>
    <property type="molecule type" value="Genomic_DNA"/>
</dbReference>
<keyword evidence="1" id="KW-0732">Signal</keyword>
<feature type="domain" description="PrcB C-terminal" evidence="2">
    <location>
        <begin position="87"/>
        <end position="140"/>
    </location>
</feature>
<dbReference type="Proteomes" id="UP000480854">
    <property type="component" value="Unassembled WGS sequence"/>
</dbReference>
<proteinExistence type="predicted"/>
<feature type="signal peptide" evidence="1">
    <location>
        <begin position="1"/>
        <end position="21"/>
    </location>
</feature>
<keyword evidence="3" id="KW-0378">Hydrolase</keyword>
<evidence type="ECO:0000313" key="3">
    <source>
        <dbReference type="EMBL" id="KAA0681870.1"/>
    </source>
</evidence>
<evidence type="ECO:0000259" key="2">
    <source>
        <dbReference type="Pfam" id="PF14343"/>
    </source>
</evidence>
<protein>
    <submittedName>
        <fullName evidence="3">Protease complex subunit PrcB family protein</fullName>
    </submittedName>
</protein>
<comment type="caution">
    <text evidence="3">The sequence shown here is derived from an EMBL/GenBank/DDBJ whole genome shotgun (WGS) entry which is preliminary data.</text>
</comment>
<keyword evidence="4" id="KW-1185">Reference proteome</keyword>
<dbReference type="InterPro" id="IPR025748">
    <property type="entry name" value="PrcB_C_dom"/>
</dbReference>
<evidence type="ECO:0000313" key="4">
    <source>
        <dbReference type="Proteomes" id="UP000480854"/>
    </source>
</evidence>
<dbReference type="PROSITE" id="PS51257">
    <property type="entry name" value="PROKAR_LIPOPROTEIN"/>
    <property type="match status" value="1"/>
</dbReference>
<keyword evidence="3" id="KW-0645">Protease</keyword>
<name>A0A9W7NL63_9PROT</name>
<dbReference type="Pfam" id="PF14343">
    <property type="entry name" value="PrcB_C"/>
    <property type="match status" value="1"/>
</dbReference>
<dbReference type="GO" id="GO:0006508">
    <property type="term" value="P:proteolysis"/>
    <property type="evidence" value="ECO:0007669"/>
    <property type="project" value="UniProtKB-KW"/>
</dbReference>
<gene>
    <name evidence="3" type="ORF">DS843_08845</name>
</gene>
<sequence>MRLPTALVAIVALAAALPLLGACQTVPDGADRASLLPTDADPGTYWQGDRSQAYERAYVVARNPQDWTDLWARVGEEAPVPLPGDRMAVAVFLGPRDTGGYGVSIDSARASGGNIVIGYRERVPGPAMAVTQMQTSPYAVRLIPLANGAAKFQRER</sequence>
<dbReference type="AlphaFoldDB" id="A0A9W7NL63"/>
<dbReference type="RefSeq" id="WP_149468529.1">
    <property type="nucleotide sequence ID" value="NZ_QOKW01000005.1"/>
</dbReference>
<dbReference type="OrthoDB" id="7348007at2"/>